<dbReference type="InterPro" id="IPR013894">
    <property type="entry name" value="RMI1_OB"/>
</dbReference>
<organism evidence="3 4">
    <name type="scientific">Plasmodium chabaudi adami</name>
    <dbReference type="NCBI Taxonomy" id="5826"/>
    <lineage>
        <taxon>Eukaryota</taxon>
        <taxon>Sar</taxon>
        <taxon>Alveolata</taxon>
        <taxon>Apicomplexa</taxon>
        <taxon>Aconoidasida</taxon>
        <taxon>Haemosporida</taxon>
        <taxon>Plasmodiidae</taxon>
        <taxon>Plasmodium</taxon>
        <taxon>Plasmodium (Vinckeia)</taxon>
    </lineage>
</organism>
<evidence type="ECO:0000259" key="2">
    <source>
        <dbReference type="Pfam" id="PF08585"/>
    </source>
</evidence>
<sequence length="462" mass="54937">MKRLIEKNVIKINYNTFVNQYKKAFKCEKDIIDEELYEHFIINPFTYSRPFGCLLPNYNNTETYYLNGINIFEVVDYVSINERLYKVENSGDNEDDSDQDDENLNLPDNSENEDMIDYSNSEEEYGNGSKKGKKKKKSNKNNENVKNKGYQKGTNRNINNNNNTTQAKKSNNKYRRIFRFLLFDGKYFIYAYEYEYNEIFNYLETNKYKYPKIILYNNPVIRRKVILLKKNQVIILFKGNTTLEQNSSSIKDEEECYDIVDINQKSYFNYNNKQEELIPISTKHESNSYNWSGNYNMPNQNKHYNDDPNYLSRENNVRHFYYEGDNFKNTYTNSGTTKDERNYNYLYNDNNSKGHTHFPLQENNNNSDKYEHFKSYTPLKQGSNFNDNAYNKNFTQTNSPNNNPNRIWINNQSNINKDSFHTNNSNNNNQLIDLTEGFFSSKFFQKSPDISNTCDDVIILDD</sequence>
<dbReference type="Gene3D" id="2.40.50.770">
    <property type="entry name" value="RecQ-mediated genome instability protein Rmi1, C-terminal domain"/>
    <property type="match status" value="1"/>
</dbReference>
<feature type="compositionally biased region" description="Low complexity" evidence="1">
    <location>
        <begin position="141"/>
        <end position="169"/>
    </location>
</feature>
<dbReference type="Proteomes" id="UP000507536">
    <property type="component" value="Chromosome 12"/>
</dbReference>
<evidence type="ECO:0000313" key="3">
    <source>
        <dbReference type="EMBL" id="SCM23054.1"/>
    </source>
</evidence>
<protein>
    <recommendedName>
        <fullName evidence="2">RecQ mediated genome instability protein 1 OB-fold domain-containing protein</fullName>
    </recommendedName>
</protein>
<dbReference type="InterPro" id="IPR042470">
    <property type="entry name" value="RMI1_N_C_sf"/>
</dbReference>
<evidence type="ECO:0000313" key="4">
    <source>
        <dbReference type="Proteomes" id="UP000507536"/>
    </source>
</evidence>
<name>A0A1C6YI51_PLACE</name>
<proteinExistence type="predicted"/>
<evidence type="ECO:0000256" key="1">
    <source>
        <dbReference type="SAM" id="MobiDB-lite"/>
    </source>
</evidence>
<reference evidence="3 4" key="1">
    <citation type="submission" date="2016-08" db="EMBL/GenBank/DDBJ databases">
        <authorList>
            <consortium name="Pathogen Informatics"/>
        </authorList>
    </citation>
    <scope>NUCLEOTIDE SEQUENCE [LARGE SCALE GENOMIC DNA]</scope>
    <source>
        <strain evidence="3 4">DS</strain>
    </source>
</reference>
<gene>
    <name evidence="3" type="ORF">PCHDS_000321000</name>
</gene>
<dbReference type="AlphaFoldDB" id="A0A1C6YI51"/>
<feature type="compositionally biased region" description="Acidic residues" evidence="1">
    <location>
        <begin position="110"/>
        <end position="125"/>
    </location>
</feature>
<feature type="domain" description="RecQ mediated genome instability protein 1 OB-fold" evidence="2">
    <location>
        <begin position="141"/>
        <end position="242"/>
    </location>
</feature>
<feature type="compositionally biased region" description="Acidic residues" evidence="1">
    <location>
        <begin position="91"/>
        <end position="103"/>
    </location>
</feature>
<feature type="compositionally biased region" description="Basic residues" evidence="1">
    <location>
        <begin position="130"/>
        <end position="139"/>
    </location>
</feature>
<feature type="region of interest" description="Disordered" evidence="1">
    <location>
        <begin position="89"/>
        <end position="169"/>
    </location>
</feature>
<dbReference type="Pfam" id="PF08585">
    <property type="entry name" value="RMI1_N_C"/>
    <property type="match status" value="1"/>
</dbReference>
<dbReference type="EMBL" id="LT608192">
    <property type="protein sequence ID" value="SCM23054.1"/>
    <property type="molecule type" value="Genomic_DNA"/>
</dbReference>
<accession>A0A1C6YI51</accession>